<feature type="domain" description="S1 motif" evidence="8">
    <location>
        <begin position="36"/>
        <end position="102"/>
    </location>
</feature>
<protein>
    <recommendedName>
        <fullName evidence="7">30S ribosomal protein S1</fullName>
    </recommendedName>
</protein>
<organism evidence="9 10">
    <name type="scientific">Sphingobium xenophagum</name>
    <dbReference type="NCBI Taxonomy" id="121428"/>
    <lineage>
        <taxon>Bacteria</taxon>
        <taxon>Pseudomonadati</taxon>
        <taxon>Pseudomonadota</taxon>
        <taxon>Alphaproteobacteria</taxon>
        <taxon>Sphingomonadales</taxon>
        <taxon>Sphingomonadaceae</taxon>
        <taxon>Sphingobium</taxon>
    </lineage>
</organism>
<accession>A0A401J423</accession>
<evidence type="ECO:0000256" key="3">
    <source>
        <dbReference type="ARBA" id="ARBA00022884"/>
    </source>
</evidence>
<feature type="domain" description="S1 motif" evidence="8">
    <location>
        <begin position="207"/>
        <end position="275"/>
    </location>
</feature>
<evidence type="ECO:0000259" key="8">
    <source>
        <dbReference type="PROSITE" id="PS50126"/>
    </source>
</evidence>
<reference evidence="9 10" key="1">
    <citation type="submission" date="2014-12" db="EMBL/GenBank/DDBJ databases">
        <title>Whole genome sequencing of Sphingobium xenophagum OW59.</title>
        <authorList>
            <person name="Ohta Y."/>
            <person name="Nishi S."/>
            <person name="Hatada Y."/>
        </authorList>
    </citation>
    <scope>NUCLEOTIDE SEQUENCE [LARGE SCALE GENOMIC DNA]</scope>
    <source>
        <strain evidence="9 10">OW59</strain>
    </source>
</reference>
<evidence type="ECO:0000256" key="4">
    <source>
        <dbReference type="ARBA" id="ARBA00022980"/>
    </source>
</evidence>
<proteinExistence type="inferred from homology"/>
<dbReference type="NCBIfam" id="NF004955">
    <property type="entry name" value="PRK06299.1-5"/>
    <property type="match status" value="1"/>
</dbReference>
<dbReference type="NCBIfam" id="NF004952">
    <property type="entry name" value="PRK06299.1-2"/>
    <property type="match status" value="1"/>
</dbReference>
<dbReference type="Pfam" id="PF00575">
    <property type="entry name" value="S1"/>
    <property type="match status" value="6"/>
</dbReference>
<comment type="function">
    <text evidence="6 7">Binds mRNA; thus facilitating recognition of the initiation point. It is needed to translate mRNA with a short Shine-Dalgarno (SD) purine-rich sequence.</text>
</comment>
<evidence type="ECO:0000313" key="10">
    <source>
        <dbReference type="Proteomes" id="UP000290975"/>
    </source>
</evidence>
<dbReference type="PANTHER" id="PTHR10724:SF7">
    <property type="entry name" value="SMALL RIBOSOMAL SUBUNIT PROTEIN BS1C"/>
    <property type="match status" value="1"/>
</dbReference>
<dbReference type="InterPro" id="IPR012340">
    <property type="entry name" value="NA-bd_OB-fold"/>
</dbReference>
<keyword evidence="2" id="KW-0677">Repeat</keyword>
<dbReference type="InterPro" id="IPR000110">
    <property type="entry name" value="Ribosomal_bS1"/>
</dbReference>
<feature type="domain" description="S1 motif" evidence="8">
    <location>
        <begin position="292"/>
        <end position="362"/>
    </location>
</feature>
<dbReference type="PROSITE" id="PS50126">
    <property type="entry name" value="S1"/>
    <property type="match status" value="6"/>
</dbReference>
<dbReference type="FunFam" id="2.40.50.140:FF:000011">
    <property type="entry name" value="30S ribosomal protein S1"/>
    <property type="match status" value="1"/>
</dbReference>
<evidence type="ECO:0000256" key="5">
    <source>
        <dbReference type="ARBA" id="ARBA00023274"/>
    </source>
</evidence>
<evidence type="ECO:0000313" key="9">
    <source>
        <dbReference type="EMBL" id="GBH31411.1"/>
    </source>
</evidence>
<dbReference type="InterPro" id="IPR035104">
    <property type="entry name" value="Ribosomal_protein_S1-like"/>
</dbReference>
<dbReference type="CDD" id="cd05688">
    <property type="entry name" value="S1_RPS1_repeat_ec3"/>
    <property type="match status" value="1"/>
</dbReference>
<keyword evidence="10" id="KW-1185">Reference proteome</keyword>
<comment type="caution">
    <text evidence="9">The sequence shown here is derived from an EMBL/GenBank/DDBJ whole genome shotgun (WGS) entry which is preliminary data.</text>
</comment>
<feature type="domain" description="S1 motif" evidence="8">
    <location>
        <begin position="120"/>
        <end position="186"/>
    </location>
</feature>
<dbReference type="NCBIfam" id="TIGR00717">
    <property type="entry name" value="rpsA"/>
    <property type="match status" value="1"/>
</dbReference>
<dbReference type="GO" id="GO:0022627">
    <property type="term" value="C:cytosolic small ribosomal subunit"/>
    <property type="evidence" value="ECO:0007669"/>
    <property type="project" value="TreeGrafter"/>
</dbReference>
<dbReference type="GO" id="GO:0003729">
    <property type="term" value="F:mRNA binding"/>
    <property type="evidence" value="ECO:0007669"/>
    <property type="project" value="TreeGrafter"/>
</dbReference>
<feature type="domain" description="S1 motif" evidence="8">
    <location>
        <begin position="379"/>
        <end position="449"/>
    </location>
</feature>
<gene>
    <name evidence="9" type="ORF">MBESOW_P2667</name>
</gene>
<dbReference type="InterPro" id="IPR003029">
    <property type="entry name" value="S1_domain"/>
</dbReference>
<dbReference type="Gene3D" id="2.40.50.140">
    <property type="entry name" value="Nucleic acid-binding proteins"/>
    <property type="match status" value="5"/>
</dbReference>
<dbReference type="CDD" id="cd05687">
    <property type="entry name" value="S1_RPS1_repeat_ec1_hs1"/>
    <property type="match status" value="1"/>
</dbReference>
<comment type="similarity">
    <text evidence="1 7">Belongs to the bacterial ribosomal protein bS1 family.</text>
</comment>
<dbReference type="PIRSF" id="PIRSF002111">
    <property type="entry name" value="RpsA"/>
    <property type="match status" value="1"/>
</dbReference>
<evidence type="ECO:0000256" key="1">
    <source>
        <dbReference type="ARBA" id="ARBA00006767"/>
    </source>
</evidence>
<dbReference type="InterPro" id="IPR050437">
    <property type="entry name" value="Ribos_protein_bS1-like"/>
</dbReference>
<dbReference type="EMBL" id="BBQY01000016">
    <property type="protein sequence ID" value="GBH31411.1"/>
    <property type="molecule type" value="Genomic_DNA"/>
</dbReference>
<feature type="domain" description="S1 motif" evidence="8">
    <location>
        <begin position="471"/>
        <end position="540"/>
    </location>
</feature>
<dbReference type="FunFam" id="2.40.50.140:FF:000018">
    <property type="entry name" value="30S ribosomal protein S1"/>
    <property type="match status" value="1"/>
</dbReference>
<dbReference type="PRINTS" id="PR00681">
    <property type="entry name" value="RIBOSOMALS1"/>
</dbReference>
<dbReference type="AlphaFoldDB" id="A0A401J423"/>
<name>A0A401J423_SPHXE</name>
<dbReference type="PANTHER" id="PTHR10724">
    <property type="entry name" value="30S RIBOSOMAL PROTEIN S1"/>
    <property type="match status" value="1"/>
</dbReference>
<dbReference type="SMART" id="SM00316">
    <property type="entry name" value="S1"/>
    <property type="match status" value="6"/>
</dbReference>
<evidence type="ECO:0000256" key="7">
    <source>
        <dbReference type="PIRNR" id="PIRNR002111"/>
    </source>
</evidence>
<dbReference type="CDD" id="cd04465">
    <property type="entry name" value="S1_RPS1_repeat_ec2_hs2"/>
    <property type="match status" value="1"/>
</dbReference>
<evidence type="ECO:0000256" key="6">
    <source>
        <dbReference type="ARBA" id="ARBA00025604"/>
    </source>
</evidence>
<keyword evidence="3 7" id="KW-0694">RNA-binding</keyword>
<dbReference type="STRING" id="1192759.GCA_000277525_01841"/>
<sequence>MMYEGLTMASTAFPTRDDFAALLNDSLGGEDGGFEGRVVKGTVTAIENDLAVIDVGLKSEGRVPLREFAMPGQKADIKVGDEVEVYVDRVENAHGEAMLSRDRARREAAWDKLEAEFTESARVEGVIFGRVKGGFTVDLDGAVAFLPGSQVDIRPVRDVTPLMDIPQPFQILKMDRRRGNIVVSRRAILEETRAEQRSGLIQTLAEGQIIEGVVKNITDYGAFVDLGGIDGLLHVTDLSYKRINHPNEMINIGDTVRVQIIRINRDTQRISLGMKQLESDPWEGASAKYPIGAKLSGRVTNITEYGAFVELEPGIEGLVHVSEMSWTKKNVHPGKIVSTSQEVEVLVLEVDPEKRRISLGLKQAQSNPWDSFAERHPIGSTVEGEVKNATEFGLFIGLDGDVDGMVHMSDIAWGISGEDALALHRKGEAVQAVVLDIDVEKERISLGMKQLERGGPAAGGTTAAAAGLNKNAIVTVTVLEVRDGGLEVQAGEDGATGFIKRSDLGRDRDEQRSERFQIGQKFDAMITGFDRAKKPTFSIKAMQIAEEKQAVAQYGSSDSGASLGDILGEALKAKTEG</sequence>
<dbReference type="SUPFAM" id="SSF50249">
    <property type="entry name" value="Nucleic acid-binding proteins"/>
    <property type="match status" value="6"/>
</dbReference>
<keyword evidence="5 7" id="KW-0687">Ribonucleoprotein</keyword>
<dbReference type="GO" id="GO:0006412">
    <property type="term" value="P:translation"/>
    <property type="evidence" value="ECO:0007669"/>
    <property type="project" value="InterPro"/>
</dbReference>
<keyword evidence="4 7" id="KW-0689">Ribosomal protein</keyword>
<dbReference type="Proteomes" id="UP000290975">
    <property type="component" value="Unassembled WGS sequence"/>
</dbReference>
<dbReference type="GO" id="GO:0003735">
    <property type="term" value="F:structural constituent of ribosome"/>
    <property type="evidence" value="ECO:0007669"/>
    <property type="project" value="InterPro"/>
</dbReference>
<evidence type="ECO:0000256" key="2">
    <source>
        <dbReference type="ARBA" id="ARBA00022737"/>
    </source>
</evidence>